<comment type="caution">
    <text evidence="1">The sequence shown here is derived from an EMBL/GenBank/DDBJ whole genome shotgun (WGS) entry which is preliminary data.</text>
</comment>
<accession>A0ABV4MLG6</accession>
<name>A0ABV4MLG6_9VIBR</name>
<organism evidence="1 2">
    <name type="scientific">Vibrio bivalvicida</name>
    <dbReference type="NCBI Taxonomy" id="1276888"/>
    <lineage>
        <taxon>Bacteria</taxon>
        <taxon>Pseudomonadati</taxon>
        <taxon>Pseudomonadota</taxon>
        <taxon>Gammaproteobacteria</taxon>
        <taxon>Vibrionales</taxon>
        <taxon>Vibrionaceae</taxon>
        <taxon>Vibrio</taxon>
        <taxon>Vibrio oreintalis group</taxon>
    </lineage>
</organism>
<reference evidence="1 2" key="1">
    <citation type="submission" date="2024-06" db="EMBL/GenBank/DDBJ databases">
        <authorList>
            <person name="Steensen K."/>
            <person name="Seneca J."/>
            <person name="Bartlau N."/>
            <person name="Yu A.X."/>
            <person name="Polz M.F."/>
        </authorList>
    </citation>
    <scope>NUCLEOTIDE SEQUENCE [LARGE SCALE GENOMIC DNA]</scope>
    <source>
        <strain evidence="1 2">1F146</strain>
    </source>
</reference>
<dbReference type="Proteomes" id="UP001569151">
    <property type="component" value="Unassembled WGS sequence"/>
</dbReference>
<keyword evidence="2" id="KW-1185">Reference proteome</keyword>
<evidence type="ECO:0000313" key="1">
    <source>
        <dbReference type="EMBL" id="MEZ8210418.1"/>
    </source>
</evidence>
<protein>
    <submittedName>
        <fullName evidence="1">Uncharacterized protein</fullName>
    </submittedName>
</protein>
<gene>
    <name evidence="1" type="ORF">ACED39_16710</name>
</gene>
<dbReference type="RefSeq" id="WP_371719621.1">
    <property type="nucleotide sequence ID" value="NZ_JBGOOF010000027.1"/>
</dbReference>
<evidence type="ECO:0000313" key="2">
    <source>
        <dbReference type="Proteomes" id="UP001569151"/>
    </source>
</evidence>
<proteinExistence type="predicted"/>
<sequence>MGRNWDYSKEQGRKQRLAAELTACNGGAPVPLIPPLFSHDATMQSYFNTAWHRVSQCEINRYLGLAKTPQGTDLISKIRSLKECHFSQSQP</sequence>
<dbReference type="EMBL" id="JBGOOS010000027">
    <property type="protein sequence ID" value="MEZ8210418.1"/>
    <property type="molecule type" value="Genomic_DNA"/>
</dbReference>